<dbReference type="PANTHER" id="PTHR24412">
    <property type="entry name" value="KELCH PROTEIN"/>
    <property type="match status" value="1"/>
</dbReference>
<keyword evidence="1" id="KW-0880">Kelch repeat</keyword>
<dbReference type="PROSITE" id="PS50097">
    <property type="entry name" value="BTB"/>
    <property type="match status" value="1"/>
</dbReference>
<dbReference type="Gene3D" id="2.120.10.80">
    <property type="entry name" value="Kelch-type beta propeller"/>
    <property type="match status" value="2"/>
</dbReference>
<dbReference type="Pfam" id="PF01344">
    <property type="entry name" value="Kelch_1"/>
    <property type="match status" value="5"/>
</dbReference>
<gene>
    <name evidence="6" type="primary">KLHL23</name>
</gene>
<evidence type="ECO:0000259" key="4">
    <source>
        <dbReference type="PROSITE" id="PS50097"/>
    </source>
</evidence>
<keyword evidence="2" id="KW-0677">Repeat</keyword>
<evidence type="ECO:0000256" key="2">
    <source>
        <dbReference type="ARBA" id="ARBA00022737"/>
    </source>
</evidence>
<dbReference type="AlphaFoldDB" id="A0AAJ7SLQ9"/>
<evidence type="ECO:0000256" key="1">
    <source>
        <dbReference type="ARBA" id="ARBA00022441"/>
    </source>
</evidence>
<sequence>MPSRGPDDPVPRGGPEPERSGYAYAYTCAQHPSEMLRALHSFYQHGLFSDVTLECHGQHQSPSPLPSPHHPPPSSPSSMTAPRRSFRCHRAVLSACSAYFQAMFTADMRERRFSLVVLPSVEPDVMETLLRFAYTSRVSITERNVQSLLAAADLLQFGAVKTACERFLVRRLDPSNCLGLLAFAETHACRRLERESRRLSASAFEEVCASDEFPELEARRLRALLSRRDLEVSSEEALLGALAAWVAHAPRSRAALLPELLEIGVNLRLLDTGVDEALVTAAAGAASSTEALRSTLRSALRAAVLGPCPRVERACSAELYVVGGYHWRPLAEVHAWRPGQDAWSAGAALPERALESYAVAALGARVFVSGGYRGERVEEALASLWVYSCEGDRWTPGTPMGLPRYCHCSASALGCVFAMGGFRDGAPARDAERYDPLKREWTPIASMEHGVGNATACSFRDCIYVIGGHSGCHGGSSLGHVQAHHAERNQWSSLTPCPHPEYGLCSAVLGGLIYVLGGHSAHVDVYDPERGEWRPGGVTVERRLEGGCAALGGRLLVTGGYSAERGAYLQSVEAYDPRSGVWALAGALPGPMRSHGCVVIHGV</sequence>
<dbReference type="InterPro" id="IPR011333">
    <property type="entry name" value="SKP1/BTB/POZ_sf"/>
</dbReference>
<dbReference type="SMART" id="SM00612">
    <property type="entry name" value="Kelch"/>
    <property type="match status" value="6"/>
</dbReference>
<evidence type="ECO:0000313" key="6">
    <source>
        <dbReference type="RefSeq" id="XP_032801778.1"/>
    </source>
</evidence>
<dbReference type="SUPFAM" id="SSF117281">
    <property type="entry name" value="Kelch motif"/>
    <property type="match status" value="1"/>
</dbReference>
<dbReference type="InterPro" id="IPR006652">
    <property type="entry name" value="Kelch_1"/>
</dbReference>
<name>A0AAJ7SLQ9_PETMA</name>
<evidence type="ECO:0000256" key="3">
    <source>
        <dbReference type="SAM" id="MobiDB-lite"/>
    </source>
</evidence>
<protein>
    <submittedName>
        <fullName evidence="6">Kelch-like protein 23</fullName>
    </submittedName>
</protein>
<dbReference type="SMART" id="SM00875">
    <property type="entry name" value="BACK"/>
    <property type="match status" value="1"/>
</dbReference>
<keyword evidence="5" id="KW-1185">Reference proteome</keyword>
<dbReference type="PIRSF" id="PIRSF037037">
    <property type="entry name" value="Kelch-like_protein_gigaxonin"/>
    <property type="match status" value="1"/>
</dbReference>
<feature type="compositionally biased region" description="Pro residues" evidence="3">
    <location>
        <begin position="63"/>
        <end position="75"/>
    </location>
</feature>
<dbReference type="InterPro" id="IPR017096">
    <property type="entry name" value="BTB-kelch_protein"/>
</dbReference>
<accession>A0AAJ7SLQ9</accession>
<dbReference type="Gene3D" id="1.25.40.420">
    <property type="match status" value="1"/>
</dbReference>
<dbReference type="CTD" id="151230"/>
<dbReference type="KEGG" id="pmrn:116938579"/>
<reference evidence="6" key="1">
    <citation type="submission" date="2025-08" db="UniProtKB">
        <authorList>
            <consortium name="RefSeq"/>
        </authorList>
    </citation>
    <scope>IDENTIFICATION</scope>
    <source>
        <tissue evidence="6">Sperm</tissue>
    </source>
</reference>
<dbReference type="Gene3D" id="3.30.710.10">
    <property type="entry name" value="Potassium Channel Kv1.1, Chain A"/>
    <property type="match status" value="1"/>
</dbReference>
<dbReference type="Pfam" id="PF00651">
    <property type="entry name" value="BTB"/>
    <property type="match status" value="1"/>
</dbReference>
<dbReference type="Pfam" id="PF07707">
    <property type="entry name" value="BACK"/>
    <property type="match status" value="1"/>
</dbReference>
<feature type="region of interest" description="Disordered" evidence="3">
    <location>
        <begin position="55"/>
        <end position="82"/>
    </location>
</feature>
<dbReference type="SMART" id="SM00225">
    <property type="entry name" value="BTB"/>
    <property type="match status" value="1"/>
</dbReference>
<dbReference type="InterPro" id="IPR015915">
    <property type="entry name" value="Kelch-typ_b-propeller"/>
</dbReference>
<dbReference type="RefSeq" id="XP_032801778.1">
    <property type="nucleotide sequence ID" value="XM_032945887.1"/>
</dbReference>
<feature type="domain" description="BTB" evidence="4">
    <location>
        <begin position="75"/>
        <end position="142"/>
    </location>
</feature>
<dbReference type="Proteomes" id="UP001318040">
    <property type="component" value="Chromosome 4"/>
</dbReference>
<dbReference type="InterPro" id="IPR000210">
    <property type="entry name" value="BTB/POZ_dom"/>
</dbReference>
<organism evidence="5 6">
    <name type="scientific">Petromyzon marinus</name>
    <name type="common">Sea lamprey</name>
    <dbReference type="NCBI Taxonomy" id="7757"/>
    <lineage>
        <taxon>Eukaryota</taxon>
        <taxon>Metazoa</taxon>
        <taxon>Chordata</taxon>
        <taxon>Craniata</taxon>
        <taxon>Vertebrata</taxon>
        <taxon>Cyclostomata</taxon>
        <taxon>Hyperoartia</taxon>
        <taxon>Petromyzontiformes</taxon>
        <taxon>Petromyzontidae</taxon>
        <taxon>Petromyzon</taxon>
    </lineage>
</organism>
<evidence type="ECO:0000313" key="5">
    <source>
        <dbReference type="Proteomes" id="UP001318040"/>
    </source>
</evidence>
<proteinExistence type="predicted"/>
<dbReference type="SUPFAM" id="SSF54695">
    <property type="entry name" value="POZ domain"/>
    <property type="match status" value="1"/>
</dbReference>
<dbReference type="PANTHER" id="PTHR24412:SF304">
    <property type="entry name" value="KELCH-LIKE PROTEIN 23"/>
    <property type="match status" value="1"/>
</dbReference>
<dbReference type="InterPro" id="IPR011705">
    <property type="entry name" value="BACK"/>
</dbReference>